<dbReference type="EMBL" id="CAJVCE010000003">
    <property type="protein sequence ID" value="CAG7626772.1"/>
    <property type="molecule type" value="Genomic_DNA"/>
</dbReference>
<name>A0ABM8VDA3_9BACL</name>
<protein>
    <recommendedName>
        <fullName evidence="3">Histidine phosphatase family protein</fullName>
    </recommendedName>
</protein>
<accession>A0ABM8VDA3</accession>
<evidence type="ECO:0008006" key="3">
    <source>
        <dbReference type="Google" id="ProtNLM"/>
    </source>
</evidence>
<sequence length="52" mass="5793">MTTTVYFVRHADSPCYGAIRKSNVGRCNKTLDLSELREGCGSEVAYHKIQGE</sequence>
<comment type="caution">
    <text evidence="1">The sequence shown here is derived from an EMBL/GenBank/DDBJ whole genome shotgun (WGS) entry which is preliminary data.</text>
</comment>
<keyword evidence="2" id="KW-1185">Reference proteome</keyword>
<evidence type="ECO:0000313" key="1">
    <source>
        <dbReference type="EMBL" id="CAG7626772.1"/>
    </source>
</evidence>
<dbReference type="Proteomes" id="UP000730618">
    <property type="component" value="Unassembled WGS sequence"/>
</dbReference>
<gene>
    <name evidence="1" type="ORF">PAECIP111802_01285</name>
</gene>
<organism evidence="1 2">
    <name type="scientific">Paenibacillus allorhizosphaerae</name>
    <dbReference type="NCBI Taxonomy" id="2849866"/>
    <lineage>
        <taxon>Bacteria</taxon>
        <taxon>Bacillati</taxon>
        <taxon>Bacillota</taxon>
        <taxon>Bacilli</taxon>
        <taxon>Bacillales</taxon>
        <taxon>Paenibacillaceae</taxon>
        <taxon>Paenibacillus</taxon>
    </lineage>
</organism>
<proteinExistence type="predicted"/>
<reference evidence="1 2" key="1">
    <citation type="submission" date="2021-06" db="EMBL/GenBank/DDBJ databases">
        <authorList>
            <person name="Criscuolo A."/>
        </authorList>
    </citation>
    <scope>NUCLEOTIDE SEQUENCE [LARGE SCALE GENOMIC DNA]</scope>
    <source>
        <strain evidence="2">CIP 111802</strain>
    </source>
</reference>
<evidence type="ECO:0000313" key="2">
    <source>
        <dbReference type="Proteomes" id="UP000730618"/>
    </source>
</evidence>